<feature type="signal peptide" evidence="1">
    <location>
        <begin position="1"/>
        <end position="29"/>
    </location>
</feature>
<sequence>MSNRLQLTQLAASIALVAGSAAFVSSAHAAAPAAGTNISNVASATYTDSTGASKSVNSNIVTTTVLPVASFTLVKNQAKNANNNALVSFSHTLTNTGNGSDTFDLTVANVANGSTTDDQYDFSGLKIYVDTNGDGTPDGEVSSVTLSAGQSINLIVQGITDATASTGLKGQLTLGATSDTSVKNGSALIVTNTDTVTLINGAVIQVTKSASVKNIDATKDDDADRTVTYTLNYTNVGSGAATNVKITDLLDDKLVYVPGSAKLMNVAQTDGDDAGSLPATGDNYKFAGKTLTLTIPSLGANNSGTLTFQAVVVKGTDVGAILNTANSQIGMNTPEPSNPNYVNVIAVPKGTINDSLGDAYSDAEKDSTGSNLAKDDKIIIDSIQQGQVAVFGGTSGEKIIIHNTGNIAEEFNVSATNITLPNGAGTGIVTLYKADGVTPFTETGSIAKGGTYELVAKITLPATYSGNSPLTATLITSPKSDSTKTDTLNLVIKNVVTATVDLHNGDTNITGGTGTGVGTGKDAGQYVDTRSVLPGQSATFPLQVDNKSTVNSDNFNLSTNLPAGWDVKFYLVANPLETNPNNWTSTGSPITNTGNINPNSSAKLVAVVTPPAGTTAGDVDARFTVTSPATNLSDTMSDKLTVQADRKMVLNQDRIGQVAPGGTVVYKHILTNNSNLVEGTVSGGGLPFSLTSSNPNWAVNLYIDNNNDGLIDSNDTLVTGSDIAPFINTGLGLNNGIDKGKSVNLLVKVQAPINATVNTQNPVVLTFNPVVYNTITHPVLTNTDLTTVTEGQVRLVKDQYLANCADGTAINGTYTQATVSAKPGECVKYRITATNEGNANVKNVVISDNTPSYTTLKAISGVSPKVSTNAALSSTSITNDGATGKVEAEMKETTAGDGKDILVPTASATLEFVIKVNPLTP</sequence>
<keyword evidence="1" id="KW-0732">Signal</keyword>
<dbReference type="Pfam" id="PF01345">
    <property type="entry name" value="DUF11"/>
    <property type="match status" value="1"/>
</dbReference>
<dbReference type="InterPro" id="IPR001434">
    <property type="entry name" value="OmcB-like_DUF11"/>
</dbReference>
<dbReference type="Proteomes" id="UP000267166">
    <property type="component" value="Unassembled WGS sequence"/>
</dbReference>
<proteinExistence type="predicted"/>
<evidence type="ECO:0000256" key="1">
    <source>
        <dbReference type="SAM" id="SignalP"/>
    </source>
</evidence>
<evidence type="ECO:0000313" key="3">
    <source>
        <dbReference type="EMBL" id="RLL39204.1"/>
    </source>
</evidence>
<dbReference type="PANTHER" id="PTHR34819">
    <property type="entry name" value="LARGE CYSTEINE-RICH PERIPLASMIC PROTEIN OMCB"/>
    <property type="match status" value="1"/>
</dbReference>
<organism evidence="3 4">
    <name type="scientific">Acinetobacter cumulans</name>
    <dbReference type="NCBI Taxonomy" id="2136182"/>
    <lineage>
        <taxon>Bacteria</taxon>
        <taxon>Pseudomonadati</taxon>
        <taxon>Pseudomonadota</taxon>
        <taxon>Gammaproteobacteria</taxon>
        <taxon>Moraxellales</taxon>
        <taxon>Moraxellaceae</taxon>
        <taxon>Acinetobacter</taxon>
    </lineage>
</organism>
<dbReference type="SUPFAM" id="SSF49401">
    <property type="entry name" value="Bacterial adhesins"/>
    <property type="match status" value="1"/>
</dbReference>
<accession>A0A498D3Y5</accession>
<evidence type="ECO:0000313" key="4">
    <source>
        <dbReference type="Proteomes" id="UP000267166"/>
    </source>
</evidence>
<reference evidence="3 4" key="1">
    <citation type="submission" date="2018-09" db="EMBL/GenBank/DDBJ databases">
        <title>The draft genome of Acinetobacter sp. strains.</title>
        <authorList>
            <person name="Qin J."/>
            <person name="Feng Y."/>
            <person name="Zong Z."/>
        </authorList>
    </citation>
    <scope>NUCLEOTIDE SEQUENCE [LARGE SCALE GENOMIC DNA]</scope>
    <source>
        <strain evidence="3 4">WCHAc060003</strain>
    </source>
</reference>
<dbReference type="InterPro" id="IPR051172">
    <property type="entry name" value="Chlamydia_OmcB"/>
</dbReference>
<dbReference type="EMBL" id="RCHD01000001">
    <property type="protein sequence ID" value="RLL39204.1"/>
    <property type="molecule type" value="Genomic_DNA"/>
</dbReference>
<dbReference type="NCBIfam" id="TIGR01451">
    <property type="entry name" value="B_ant_repeat"/>
    <property type="match status" value="2"/>
</dbReference>
<dbReference type="InterPro" id="IPR008966">
    <property type="entry name" value="Adhesion_dom_sf"/>
</dbReference>
<dbReference type="RefSeq" id="WP_121593901.1">
    <property type="nucleotide sequence ID" value="NZ_RCHD01000001.1"/>
</dbReference>
<feature type="chain" id="PRO_5019830570" evidence="1">
    <location>
        <begin position="30"/>
        <end position="921"/>
    </location>
</feature>
<dbReference type="InterPro" id="IPR047589">
    <property type="entry name" value="DUF11_rpt"/>
</dbReference>
<gene>
    <name evidence="3" type="ORF">D9K80_00695</name>
</gene>
<evidence type="ECO:0000259" key="2">
    <source>
        <dbReference type="Pfam" id="PF01345"/>
    </source>
</evidence>
<feature type="domain" description="DUF11" evidence="2">
    <location>
        <begin position="220"/>
        <end position="337"/>
    </location>
</feature>
<comment type="caution">
    <text evidence="3">The sequence shown here is derived from an EMBL/GenBank/DDBJ whole genome shotgun (WGS) entry which is preliminary data.</text>
</comment>
<dbReference type="AlphaFoldDB" id="A0A498D3Y5"/>
<protein>
    <submittedName>
        <fullName evidence="3">DUF11 domain-containing protein</fullName>
    </submittedName>
</protein>
<dbReference type="PANTHER" id="PTHR34819:SF3">
    <property type="entry name" value="CELL SURFACE PROTEIN"/>
    <property type="match status" value="1"/>
</dbReference>
<name>A0A498D3Y5_9GAMM</name>